<evidence type="ECO:0000313" key="1">
    <source>
        <dbReference type="EMBL" id="TDG79933.1"/>
    </source>
</evidence>
<reference evidence="1 2" key="1">
    <citation type="journal article" date="2019" name="Appl. Microbiol. Biotechnol.">
        <title>Uncovering carbohydrate metabolism through a genotype-phenotype association study of 56 lactic acid bacteria genomes.</title>
        <authorList>
            <person name="Buron-Moles G."/>
            <person name="Chailyan A."/>
            <person name="Dolejs I."/>
            <person name="Forster J."/>
            <person name="Miks M.H."/>
        </authorList>
    </citation>
    <scope>NUCLEOTIDE SEQUENCE [LARGE SCALE GENOMIC DNA]</scope>
    <source>
        <strain evidence="1 2">ATCC 49373</strain>
    </source>
</reference>
<dbReference type="Proteomes" id="UP000294854">
    <property type="component" value="Unassembled WGS sequence"/>
</dbReference>
<dbReference type="STRING" id="1122149.FD44_GL001816"/>
<name>A0A4R5NT16_9LACO</name>
<dbReference type="EMBL" id="PUFO01000016">
    <property type="protein sequence ID" value="TDG79933.1"/>
    <property type="molecule type" value="Genomic_DNA"/>
</dbReference>
<dbReference type="AlphaFoldDB" id="A0A4R5NT16"/>
<evidence type="ECO:0000313" key="2">
    <source>
        <dbReference type="Proteomes" id="UP000294854"/>
    </source>
</evidence>
<proteinExistence type="predicted"/>
<sequence length="84" mass="9926">MTERQLIQEILNSVSVLYDFEDANEDSSEYTLLLKQQGNDTRSLETVNNEVKHYFEEADFTYKEELHPTNTDKPEDIRVEIKKV</sequence>
<protein>
    <submittedName>
        <fullName evidence="1">Uncharacterized protein</fullName>
    </submittedName>
</protein>
<dbReference type="OrthoDB" id="2306957at2"/>
<dbReference type="RefSeq" id="WP_010620328.1">
    <property type="nucleotide sequence ID" value="NZ_CP042371.1"/>
</dbReference>
<comment type="caution">
    <text evidence="1">The sequence shown here is derived from an EMBL/GenBank/DDBJ whole genome shotgun (WGS) entry which is preliminary data.</text>
</comment>
<gene>
    <name evidence="1" type="ORF">C5L31_002152</name>
</gene>
<keyword evidence="2" id="KW-1185">Reference proteome</keyword>
<organism evidence="1 2">
    <name type="scientific">Secundilactobacillus malefermentans</name>
    <dbReference type="NCBI Taxonomy" id="176292"/>
    <lineage>
        <taxon>Bacteria</taxon>
        <taxon>Bacillati</taxon>
        <taxon>Bacillota</taxon>
        <taxon>Bacilli</taxon>
        <taxon>Lactobacillales</taxon>
        <taxon>Lactobacillaceae</taxon>
        <taxon>Secundilactobacillus</taxon>
    </lineage>
</organism>
<accession>A0A4R5NT16</accession>